<evidence type="ECO:0000256" key="2">
    <source>
        <dbReference type="SAM" id="SignalP"/>
    </source>
</evidence>
<protein>
    <submittedName>
        <fullName evidence="4">RHS repeat-associated core domain-containing protein</fullName>
    </submittedName>
</protein>
<feature type="domain" description="DUF6443" evidence="3">
    <location>
        <begin position="70"/>
        <end position="192"/>
    </location>
</feature>
<dbReference type="Proteomes" id="UP000199310">
    <property type="component" value="Unassembled WGS sequence"/>
</dbReference>
<dbReference type="NCBIfam" id="TIGR03696">
    <property type="entry name" value="Rhs_assc_core"/>
    <property type="match status" value="1"/>
</dbReference>
<dbReference type="OrthoDB" id="976756at2"/>
<feature type="chain" id="PRO_5011726960" evidence="2">
    <location>
        <begin position="27"/>
        <end position="1507"/>
    </location>
</feature>
<dbReference type="Pfam" id="PF20041">
    <property type="entry name" value="DUF6443"/>
    <property type="match status" value="1"/>
</dbReference>
<feature type="signal peptide" evidence="2">
    <location>
        <begin position="1"/>
        <end position="26"/>
    </location>
</feature>
<dbReference type="Gene3D" id="2.180.10.10">
    <property type="entry name" value="RHS repeat-associated core"/>
    <property type="match status" value="3"/>
</dbReference>
<gene>
    <name evidence="4" type="ORF">SAMN04488122_5495</name>
</gene>
<dbReference type="InterPro" id="IPR045619">
    <property type="entry name" value="DUF6443"/>
</dbReference>
<organism evidence="4 5">
    <name type="scientific">Chitinophaga arvensicola</name>
    <dbReference type="NCBI Taxonomy" id="29529"/>
    <lineage>
        <taxon>Bacteria</taxon>
        <taxon>Pseudomonadati</taxon>
        <taxon>Bacteroidota</taxon>
        <taxon>Chitinophagia</taxon>
        <taxon>Chitinophagales</taxon>
        <taxon>Chitinophagaceae</taxon>
        <taxon>Chitinophaga</taxon>
    </lineage>
</organism>
<dbReference type="STRING" id="29529.SAMN04488122_5495"/>
<evidence type="ECO:0000313" key="5">
    <source>
        <dbReference type="Proteomes" id="UP000199310"/>
    </source>
</evidence>
<evidence type="ECO:0000256" key="1">
    <source>
        <dbReference type="SAM" id="MobiDB-lite"/>
    </source>
</evidence>
<evidence type="ECO:0000259" key="3">
    <source>
        <dbReference type="Pfam" id="PF20041"/>
    </source>
</evidence>
<keyword evidence="2" id="KW-0732">Signal</keyword>
<keyword evidence="5" id="KW-1185">Reference proteome</keyword>
<sequence length="1507" mass="166224">MPLIFKLNRSFSLISFFVVGALTINAQNIPNSSIQTSATPVAQPTPYQGALNYIRIWEPNMRIIDPLQVSGNQDVNAVKQTTRYSDGLGREIQTIIKGNSPGGKDVVTPVLYDYMGREAYQYMPYVALSGDGSFKPEIFSEQRQFLASQFPGESIFYNEVQYEKSPLGRVVKNLPAGNSWGGSGRGISVQYSINTTDDAVRIWDLTAGSIPVSPVGKIYSAGELYKSASTDEHGYLSVEFKDKEGHLILRKTSMVANPSQGYENWVSTYYVYDDLNNLRFIISPKAVDLIKSSWVISQQIADELCYQYQYDTRNRLIVKKMPGAAPLEIVYSTRGLPVFTRDGNQKGKLQWMVTFYDELNRPISTALYNSIALREDLQAQMNTVVTTSQPLSYPIPGRADVTLTSYDGKTGIYQATNSITLLDGFDSGVGREITMEINPSATDGQVNIVASNVLPGLDPKKLYPLTYSFYDKYGFNGVQTSVPDELNKLQPGTNKYPVLATIGGSMLGMVTGSKVRVLNSDQWLTTTNYYDDKGHLLQVVQDNLTGGKDIISNMYDFSGRKISVYHHHTNQRSSTTSDTRILSVFNFDAFGRLTEVVKQDNDNGVNKIILHNDYNELGQLKTKVLGNNMESLAYDYNVRGWLKGINKDYAKTGQGTHFFGSELHYDYGYSNPQYSGNISGITWRSKTDNQWRSYGYNYDAANRMLRADFTQNNGGWNNTAGVDFSVKIGDGMNPGSAYDANGNILSMTQLGLKGTTSSPIDKLTYTYFPASNRLMGVSDEIVDPLSSLGDFKELNGKSNNDYLYDVNGNLTQDLNKNITANGIVYNHLNAPEKITIAGKGVIEFVYNANGDKLRKIITDNTVTPSKVTTTDYILNLVYKNDTLQHYGNEAGRVRILYKQGNAPSSVYDYFIKDHLGNIRMILTEQSDVSSYIATMETSNAAKENILFSNIDNSRSNKPPGYPSEENVSENKSVAKLNASGAGKKIGPSLVLRVMAGDSVQIGAKAFYKSDGPQTRNKEDIPAGAMLADLLQSFGGQGETLGAHGNLSSGNNLSPFNANFYNQDYQHLKMKEKDQDADKKPKAYVNYVLFDDQFKLVEENSGVKQVKNEPDQLQSLAVEKIAMKKSGFLYIYTSNESPQDVFFDNLAVTQSTGRILEETHYYPFGLTMAGISSNALKGTSYPENRMKYNGKELQEKEFNDGSGLEWYAYGMRDYDQQIARFMRVDPLAGEFVQLSPYQYAGNNPVKNIDLDGLEPKTSVESWDRRTENSYTYPSGQKIIKADSYWVSEQQGNYNAVFQYYEKGKGWQEFTPKTEADFMTERAHNMAKLADGFAIGLTSMLTVGTGMTSNALTLGLTYSSLGMGAADAGVQMLASGEEGLINKAKDINLTSVALTAIAKNPFVGAMGSSAFDYRAKGGWENALWNDKKDARTFMLESLVTGIAGKYAGAGLDYLGAGSSAGLKSLISGGLKRSGAVTIQVGAGAFTWTQLGGLTAAILQALQENTKIDK</sequence>
<dbReference type="EMBL" id="FOJG01000002">
    <property type="protein sequence ID" value="SEW53489.1"/>
    <property type="molecule type" value="Genomic_DNA"/>
</dbReference>
<dbReference type="InterPro" id="IPR022385">
    <property type="entry name" value="Rhs_assc_core"/>
</dbReference>
<accession>A0A1I0SAF6</accession>
<evidence type="ECO:0000313" key="4">
    <source>
        <dbReference type="EMBL" id="SEW53489.1"/>
    </source>
</evidence>
<feature type="region of interest" description="Disordered" evidence="1">
    <location>
        <begin position="950"/>
        <end position="970"/>
    </location>
</feature>
<name>A0A1I0SAF6_9BACT</name>
<reference evidence="5" key="1">
    <citation type="submission" date="2016-10" db="EMBL/GenBank/DDBJ databases">
        <authorList>
            <person name="Varghese N."/>
            <person name="Submissions S."/>
        </authorList>
    </citation>
    <scope>NUCLEOTIDE SEQUENCE [LARGE SCALE GENOMIC DNA]</scope>
    <source>
        <strain evidence="5">DSM 3695</strain>
    </source>
</reference>
<proteinExistence type="predicted"/>